<comment type="caution">
    <text evidence="1">The sequence shown here is derived from an EMBL/GenBank/DDBJ whole genome shotgun (WGS) entry which is preliminary data.</text>
</comment>
<organism evidence="1">
    <name type="scientific">mine drainage metagenome</name>
    <dbReference type="NCBI Taxonomy" id="410659"/>
    <lineage>
        <taxon>unclassified sequences</taxon>
        <taxon>metagenomes</taxon>
        <taxon>ecological metagenomes</taxon>
    </lineage>
</organism>
<proteinExistence type="predicted"/>
<gene>
    <name evidence="1" type="ORF">GALL_453100</name>
</gene>
<evidence type="ECO:0000313" key="1">
    <source>
        <dbReference type="EMBL" id="OIQ73058.1"/>
    </source>
</evidence>
<protein>
    <recommendedName>
        <fullName evidence="2">NAD-specific glutamate dehydrogenase</fullName>
    </recommendedName>
</protein>
<reference evidence="1" key="1">
    <citation type="submission" date="2016-10" db="EMBL/GenBank/DDBJ databases">
        <title>Sequence of Gallionella enrichment culture.</title>
        <authorList>
            <person name="Poehlein A."/>
            <person name="Muehling M."/>
            <person name="Daniel R."/>
        </authorList>
    </citation>
    <scope>NUCLEOTIDE SEQUENCE</scope>
</reference>
<name>A0A1J5PPH7_9ZZZZ</name>
<dbReference type="AlphaFoldDB" id="A0A1J5PPH7"/>
<sequence>MFPTGPVPFGAAVFDRQDRVVVHQRRKIGHVFFRAEGFAFAGHYIFAALVVFGRGAIEREADILARTVACLFDGFQNEIKRIAGGAEVGGEAALVADRGGEACGRKLFLKRVEDFGAHADRLADVVRADRHDHEFLNVDRVVGMFAAVDDVHHRQRQDARRGAADVAVERLRGEIGGGFGHGERDAQNGVGAKAALVRGAVDFAHHAVDGDLLGRVKAHDLVRDLAVNGGNCLQHALAHVARLVAVALFHRFAAAGRGARGHRGAAHGAVFKDNVHLDGGVAAAVEDFAGVDVYDRAHHLSFRVNGTP</sequence>
<accession>A0A1J5PPH7</accession>
<dbReference type="AntiFam" id="ANF00127">
    <property type="entry name" value="Shadow ORF (opposite eno)"/>
</dbReference>
<dbReference type="EMBL" id="MLJW01003020">
    <property type="protein sequence ID" value="OIQ73058.1"/>
    <property type="molecule type" value="Genomic_DNA"/>
</dbReference>
<evidence type="ECO:0008006" key="2">
    <source>
        <dbReference type="Google" id="ProtNLM"/>
    </source>
</evidence>